<evidence type="ECO:0000313" key="1">
    <source>
        <dbReference type="EMBL" id="KAF2491194.1"/>
    </source>
</evidence>
<sequence>MQVRTGYRVSRRRVLPIPRPSHCDGIQAVRKVVFVRAIAARSVAVDVGAERKRVAGRFVLAEKFRLLRSLGVSVNSTNVAESAICKSIVVVSESAFAVVVFLRVIRAFLLTSTSRLLLGFEEILAYLPHMALIEASARIQASVFHQPEKKPIVRPYLLPGVIDAQRYGPADDGTEFVGMSATEMRRAAAAFLRYRPRWCTRTAKWKRLLRMLPIASWVFRFAVRHIPSDGRGRSSGGCYALAQLFLCLGFPLEYNSQVDLSNFPPASRQAFTVSAKVLLGDVGLALLAVVVPSSGFGGTAAAAAAAVVRMGTGSWGGAAVAGDGGGVARTGAGGCWKRTGAVETAAAEAFANSACFASCFAFALDLPGLLGRQCARHSRDDEGTNKCGR</sequence>
<keyword evidence="2" id="KW-1185">Reference proteome</keyword>
<reference evidence="1" key="1">
    <citation type="journal article" date="2020" name="Stud. Mycol.">
        <title>101 Dothideomycetes genomes: a test case for predicting lifestyles and emergence of pathogens.</title>
        <authorList>
            <person name="Haridas S."/>
            <person name="Albert R."/>
            <person name="Binder M."/>
            <person name="Bloem J."/>
            <person name="Labutti K."/>
            <person name="Salamov A."/>
            <person name="Andreopoulos B."/>
            <person name="Baker S."/>
            <person name="Barry K."/>
            <person name="Bills G."/>
            <person name="Bluhm B."/>
            <person name="Cannon C."/>
            <person name="Castanera R."/>
            <person name="Culley D."/>
            <person name="Daum C."/>
            <person name="Ezra D."/>
            <person name="Gonzalez J."/>
            <person name="Henrissat B."/>
            <person name="Kuo A."/>
            <person name="Liang C."/>
            <person name="Lipzen A."/>
            <person name="Lutzoni F."/>
            <person name="Magnuson J."/>
            <person name="Mondo S."/>
            <person name="Nolan M."/>
            <person name="Ohm R."/>
            <person name="Pangilinan J."/>
            <person name="Park H.-J."/>
            <person name="Ramirez L."/>
            <person name="Alfaro M."/>
            <person name="Sun H."/>
            <person name="Tritt A."/>
            <person name="Yoshinaga Y."/>
            <person name="Zwiers L.-H."/>
            <person name="Turgeon B."/>
            <person name="Goodwin S."/>
            <person name="Spatafora J."/>
            <person name="Crous P."/>
            <person name="Grigoriev I."/>
        </authorList>
    </citation>
    <scope>NUCLEOTIDE SEQUENCE</scope>
    <source>
        <strain evidence="1">CBS 269.34</strain>
    </source>
</reference>
<proteinExistence type="predicted"/>
<evidence type="ECO:0000313" key="2">
    <source>
        <dbReference type="Proteomes" id="UP000799750"/>
    </source>
</evidence>
<dbReference type="Proteomes" id="UP000799750">
    <property type="component" value="Unassembled WGS sequence"/>
</dbReference>
<name>A0A6A6QGM0_9PEZI</name>
<gene>
    <name evidence="1" type="ORF">BU16DRAFT_595974</name>
</gene>
<dbReference type="AlphaFoldDB" id="A0A6A6QGM0"/>
<accession>A0A6A6QGM0</accession>
<dbReference type="EMBL" id="MU004196">
    <property type="protein sequence ID" value="KAF2491194.1"/>
    <property type="molecule type" value="Genomic_DNA"/>
</dbReference>
<organism evidence="1 2">
    <name type="scientific">Lophium mytilinum</name>
    <dbReference type="NCBI Taxonomy" id="390894"/>
    <lineage>
        <taxon>Eukaryota</taxon>
        <taxon>Fungi</taxon>
        <taxon>Dikarya</taxon>
        <taxon>Ascomycota</taxon>
        <taxon>Pezizomycotina</taxon>
        <taxon>Dothideomycetes</taxon>
        <taxon>Pleosporomycetidae</taxon>
        <taxon>Mytilinidiales</taxon>
        <taxon>Mytilinidiaceae</taxon>
        <taxon>Lophium</taxon>
    </lineage>
</organism>
<protein>
    <submittedName>
        <fullName evidence="1">Uncharacterized protein</fullName>
    </submittedName>
</protein>